<accession>A0ABU2APL5</accession>
<name>A0ABU2APL5_9ACTN</name>
<evidence type="ECO:0000313" key="1">
    <source>
        <dbReference type="EMBL" id="MDR7339010.1"/>
    </source>
</evidence>
<keyword evidence="2" id="KW-1185">Reference proteome</keyword>
<organism evidence="1 2">
    <name type="scientific">Glycomyces lechevalierae</name>
    <dbReference type="NCBI Taxonomy" id="256034"/>
    <lineage>
        <taxon>Bacteria</taxon>
        <taxon>Bacillati</taxon>
        <taxon>Actinomycetota</taxon>
        <taxon>Actinomycetes</taxon>
        <taxon>Glycomycetales</taxon>
        <taxon>Glycomycetaceae</taxon>
        <taxon>Glycomyces</taxon>
    </lineage>
</organism>
<gene>
    <name evidence="1" type="ORF">J2S69_002729</name>
</gene>
<evidence type="ECO:0000313" key="2">
    <source>
        <dbReference type="Proteomes" id="UP001183604"/>
    </source>
</evidence>
<comment type="caution">
    <text evidence="1">The sequence shown here is derived from an EMBL/GenBank/DDBJ whole genome shotgun (WGS) entry which is preliminary data.</text>
</comment>
<dbReference type="Proteomes" id="UP001183604">
    <property type="component" value="Unassembled WGS sequence"/>
</dbReference>
<proteinExistence type="predicted"/>
<sequence length="35" mass="4096">MADSVKREFPEWRSLWRESISLRRAEGDAPVVASY</sequence>
<reference evidence="1 2" key="1">
    <citation type="submission" date="2023-07" db="EMBL/GenBank/DDBJ databases">
        <title>Sequencing the genomes of 1000 actinobacteria strains.</title>
        <authorList>
            <person name="Klenk H.-P."/>
        </authorList>
    </citation>
    <scope>NUCLEOTIDE SEQUENCE [LARGE SCALE GENOMIC DNA]</scope>
    <source>
        <strain evidence="1 2">DSM 44724</strain>
    </source>
</reference>
<protein>
    <submittedName>
        <fullName evidence="1">Uncharacterized protein</fullName>
    </submittedName>
</protein>
<dbReference type="EMBL" id="JAVDYD010000001">
    <property type="protein sequence ID" value="MDR7339010.1"/>
    <property type="molecule type" value="Genomic_DNA"/>
</dbReference>